<dbReference type="AlphaFoldDB" id="A0A413S0H6"/>
<name>A0A413S0H6_9FIRM</name>
<evidence type="ECO:0000313" key="2">
    <source>
        <dbReference type="Proteomes" id="UP000284598"/>
    </source>
</evidence>
<dbReference type="InterPro" id="IPR024523">
    <property type="entry name" value="DUF3793"/>
</dbReference>
<accession>A0A413S0H6</accession>
<proteinExistence type="predicted"/>
<protein>
    <submittedName>
        <fullName evidence="1">DUF3793 family protein</fullName>
    </submittedName>
</protein>
<dbReference type="EMBL" id="QSFO01000006">
    <property type="protein sequence ID" value="RHA54784.1"/>
    <property type="molecule type" value="Genomic_DNA"/>
</dbReference>
<reference evidence="1 2" key="1">
    <citation type="submission" date="2018-08" db="EMBL/GenBank/DDBJ databases">
        <title>A genome reference for cultivated species of the human gut microbiota.</title>
        <authorList>
            <person name="Zou Y."/>
            <person name="Xue W."/>
            <person name="Luo G."/>
        </authorList>
    </citation>
    <scope>NUCLEOTIDE SEQUENCE [LARGE SCALE GENOMIC DNA]</scope>
    <source>
        <strain evidence="1 2">AM43-2</strain>
    </source>
</reference>
<organism evidence="1 2">
    <name type="scientific">Eubacterium ventriosum</name>
    <dbReference type="NCBI Taxonomy" id="39496"/>
    <lineage>
        <taxon>Bacteria</taxon>
        <taxon>Bacillati</taxon>
        <taxon>Bacillota</taxon>
        <taxon>Clostridia</taxon>
        <taxon>Eubacteriales</taxon>
        <taxon>Eubacteriaceae</taxon>
        <taxon>Eubacterium</taxon>
    </lineage>
</organism>
<sequence length="189" mass="21838">MLMSRNNVLEKYIIDLCSPTLASLKTASLINCYFINEKQLEKDMAELNLLLNGKGIKIQTLRKSKKSVLIYVYRIDMLAKDLMKPGVKEVLTYYGYDSTEPEKAIEKLKMRLSETTQFPHEIGLFLGYPVGDVVGFIKNKGKNFKCCGCWKVYCDQCEAERRFELFNKCTRIYMEQWKAGKSVLKLTVV</sequence>
<gene>
    <name evidence="1" type="ORF">DW929_06085</name>
</gene>
<evidence type="ECO:0000313" key="1">
    <source>
        <dbReference type="EMBL" id="RHA54784.1"/>
    </source>
</evidence>
<dbReference type="Proteomes" id="UP000284598">
    <property type="component" value="Unassembled WGS sequence"/>
</dbReference>
<comment type="caution">
    <text evidence="1">The sequence shown here is derived from an EMBL/GenBank/DDBJ whole genome shotgun (WGS) entry which is preliminary data.</text>
</comment>
<dbReference type="Pfam" id="PF12672">
    <property type="entry name" value="DUF3793"/>
    <property type="match status" value="1"/>
</dbReference>